<gene>
    <name evidence="1" type="ORF">SCALOS_LOCUS8807</name>
</gene>
<name>A0ACA9NMN5_9GLOM</name>
<protein>
    <submittedName>
        <fullName evidence="1">543_t:CDS:1</fullName>
    </submittedName>
</protein>
<accession>A0ACA9NMN5</accession>
<organism evidence="1 2">
    <name type="scientific">Scutellospora calospora</name>
    <dbReference type="NCBI Taxonomy" id="85575"/>
    <lineage>
        <taxon>Eukaryota</taxon>
        <taxon>Fungi</taxon>
        <taxon>Fungi incertae sedis</taxon>
        <taxon>Mucoromycota</taxon>
        <taxon>Glomeromycotina</taxon>
        <taxon>Glomeromycetes</taxon>
        <taxon>Diversisporales</taxon>
        <taxon>Gigasporaceae</taxon>
        <taxon>Scutellospora</taxon>
    </lineage>
</organism>
<feature type="non-terminal residue" evidence="1">
    <location>
        <position position="313"/>
    </location>
</feature>
<dbReference type="EMBL" id="CAJVPM010024716">
    <property type="protein sequence ID" value="CAG8654999.1"/>
    <property type="molecule type" value="Genomic_DNA"/>
</dbReference>
<dbReference type="Proteomes" id="UP000789860">
    <property type="component" value="Unassembled WGS sequence"/>
</dbReference>
<keyword evidence="2" id="KW-1185">Reference proteome</keyword>
<comment type="caution">
    <text evidence="1">The sequence shown here is derived from an EMBL/GenBank/DDBJ whole genome shotgun (WGS) entry which is preliminary data.</text>
</comment>
<evidence type="ECO:0000313" key="1">
    <source>
        <dbReference type="EMBL" id="CAG8654999.1"/>
    </source>
</evidence>
<feature type="non-terminal residue" evidence="1">
    <location>
        <position position="1"/>
    </location>
</feature>
<proteinExistence type="predicted"/>
<evidence type="ECO:0000313" key="2">
    <source>
        <dbReference type="Proteomes" id="UP000789860"/>
    </source>
</evidence>
<reference evidence="1" key="1">
    <citation type="submission" date="2021-06" db="EMBL/GenBank/DDBJ databases">
        <authorList>
            <person name="Kallberg Y."/>
            <person name="Tangrot J."/>
            <person name="Rosling A."/>
        </authorList>
    </citation>
    <scope>NUCLEOTIDE SEQUENCE</scope>
    <source>
        <strain evidence="1">AU212A</strain>
    </source>
</reference>
<sequence>ANEEEIIKENRRIINKLQEDALRYHTQAMRINYLRTSETTDQTKIDKRIKIALDLGDPEIAVDLHEHNGRRPSKYKVFWGVAAKFLEEKAADAVTAVDECRHNPIMHFATAISFWPKNPTRLSSLQFTGHLPLKFMVQTCQLRAYHQDTHYVSALYRYKKEFAVKFREITNFVFMDDKHHCKVREPEFPVAAVERGKKVVVSRETTFAVADYDYTKTGIIPSVTMICNIPESINGDFYTGKVRIGLKDPIFQPSSPLRHATELYNILLTENLTDKPILCLYTDSGPDHHCTYTRVQLSYICLFLALDLDYFVA</sequence>